<evidence type="ECO:0000256" key="4">
    <source>
        <dbReference type="ARBA" id="ARBA00023180"/>
    </source>
</evidence>
<dbReference type="SUPFAM" id="SSF51445">
    <property type="entry name" value="(Trans)glycosidases"/>
    <property type="match status" value="1"/>
</dbReference>
<proteinExistence type="inferred from homology"/>
<accession>A0A8C2XPN7</accession>
<evidence type="ECO:0000259" key="10">
    <source>
        <dbReference type="Pfam" id="PF01301"/>
    </source>
</evidence>
<feature type="domain" description="Beta-galactosidase 1-like first all-beta" evidence="11">
    <location>
        <begin position="383"/>
        <end position="494"/>
    </location>
</feature>
<dbReference type="Proteomes" id="UP000694565">
    <property type="component" value="Unplaced"/>
</dbReference>
<dbReference type="Gene3D" id="2.60.120.260">
    <property type="entry name" value="Galactose-binding domain-like"/>
    <property type="match status" value="2"/>
</dbReference>
<feature type="signal peptide" evidence="9">
    <location>
        <begin position="1"/>
        <end position="24"/>
    </location>
</feature>
<sequence length="635" mass="71159">MFVRLGSMLLLLLLLLLQFGHSLGAPGSFSLDYQKDCFRKDGEEFRYISGSIHYSRIPRVYWKDRLLKMYMAGLNAVQTYIPWNYHEDFPGRYNFSGDRDVEYFLQLAQDIGLVVILRPGPYICAEWDMGGLPAWLLNKKDIVLRSSDQDYITAVDEWMGKLLPMMKPFLYQNGGPIITVQVENEYGSYFACDYNYMRHLTKLFRSHLGEEVVLFTTDGAGLSFLKCGSIQGLYATVDFGHSWRFLLCEQVNSEFYTGWLDHWGSAHSVVSSAIVAKTLNEMLAVGANVNLYMFIGGTNFGYWNGELTYSNPTSYDYDAPLTEAGDLTEKYFAIQEVIKMVRTRVQASLPFLIKSNPVPPQLQTLSDALETLSLSGPVKSKYPQTFIELNQAFGYVLYRTTLPVNCNTPTPLSSPLNGVHDRAYVSVDGVAVGILERNKVITINVTGKAGSQVDLLVENMGRINYGKNINDFKGLVSNMTLGKDTLTGWTMYSLSIDDAVSQGLLGETKPTDPPPPPALSLPAFYKGSFIIPDSIPDLPQDTYIKLPKWKKGQVWINGFNLGRYWPTRGPQVTLFVPANILSTAAPNNVTVLELEEAPCSSGPCSVEFTATPILNATVQSDYKWERRLFIKDDLL</sequence>
<evidence type="ECO:0000256" key="8">
    <source>
        <dbReference type="RuleBase" id="RU003679"/>
    </source>
</evidence>
<dbReference type="InterPro" id="IPR026283">
    <property type="entry name" value="B-gal_1-like"/>
</dbReference>
<feature type="active site" description="Nucleophile" evidence="6">
    <location>
        <position position="254"/>
    </location>
</feature>
<evidence type="ECO:0000256" key="2">
    <source>
        <dbReference type="ARBA" id="ARBA00022729"/>
    </source>
</evidence>
<keyword evidence="14" id="KW-1185">Reference proteome</keyword>
<evidence type="ECO:0000313" key="14">
    <source>
        <dbReference type="Proteomes" id="UP000694565"/>
    </source>
</evidence>
<dbReference type="Pfam" id="PF21317">
    <property type="entry name" value="BetaGal_ABD_1"/>
    <property type="match status" value="1"/>
</dbReference>
<evidence type="ECO:0000256" key="1">
    <source>
        <dbReference type="ARBA" id="ARBA00009809"/>
    </source>
</evidence>
<dbReference type="PANTHER" id="PTHR23421">
    <property type="entry name" value="BETA-GALACTOSIDASE RELATED"/>
    <property type="match status" value="1"/>
</dbReference>
<keyword evidence="2 9" id="KW-0732">Signal</keyword>
<feature type="domain" description="Beta-galactosidase galactose-binding" evidence="12">
    <location>
        <begin position="522"/>
        <end position="583"/>
    </location>
</feature>
<dbReference type="InterPro" id="IPR017853">
    <property type="entry name" value="GH"/>
</dbReference>
<dbReference type="Pfam" id="PF21467">
    <property type="entry name" value="BetaGal_gal-bd"/>
    <property type="match status" value="1"/>
</dbReference>
<evidence type="ECO:0000256" key="9">
    <source>
        <dbReference type="SAM" id="SignalP"/>
    </source>
</evidence>
<dbReference type="InterPro" id="IPR048913">
    <property type="entry name" value="BetaGal_gal-bd"/>
</dbReference>
<dbReference type="PROSITE" id="PS01182">
    <property type="entry name" value="GLYCOSYL_HYDROL_F35"/>
    <property type="match status" value="1"/>
</dbReference>
<dbReference type="GeneTree" id="ENSGT00950000182942"/>
<keyword evidence="4" id="KW-0325">Glycoprotein</keyword>
<keyword evidence="3 7" id="KW-0378">Hydrolase</keyword>
<dbReference type="EC" id="3.2.1.23" evidence="7"/>
<dbReference type="GO" id="GO:0004565">
    <property type="term" value="F:beta-galactosidase activity"/>
    <property type="evidence" value="ECO:0007669"/>
    <property type="project" value="UniProtKB-EC"/>
</dbReference>
<keyword evidence="5 7" id="KW-0326">Glycosidase</keyword>
<evidence type="ECO:0000259" key="11">
    <source>
        <dbReference type="Pfam" id="PF21317"/>
    </source>
</evidence>
<dbReference type="PIRSF" id="PIRSF006336">
    <property type="entry name" value="B-gal"/>
    <property type="match status" value="1"/>
</dbReference>
<dbReference type="PRINTS" id="PR00742">
    <property type="entry name" value="GLHYDRLASE35"/>
</dbReference>
<dbReference type="InterPro" id="IPR031330">
    <property type="entry name" value="Gly_Hdrlase_35_cat"/>
</dbReference>
<reference evidence="13" key="1">
    <citation type="submission" date="2025-08" db="UniProtKB">
        <authorList>
            <consortium name="Ensembl"/>
        </authorList>
    </citation>
    <scope>IDENTIFICATION</scope>
</reference>
<reference evidence="13" key="2">
    <citation type="submission" date="2025-09" db="UniProtKB">
        <authorList>
            <consortium name="Ensembl"/>
        </authorList>
    </citation>
    <scope>IDENTIFICATION</scope>
</reference>
<comment type="catalytic activity">
    <reaction evidence="7">
        <text>Hydrolysis of terminal non-reducing beta-D-galactose residues in beta-D-galactosides.</text>
        <dbReference type="EC" id="3.2.1.23"/>
    </reaction>
</comment>
<dbReference type="InterPro" id="IPR019801">
    <property type="entry name" value="Glyco_hydro_35_CS"/>
</dbReference>
<comment type="similarity">
    <text evidence="1 8">Belongs to the glycosyl hydrolase 35 family.</text>
</comment>
<feature type="active site" description="Proton donor" evidence="6">
    <location>
        <position position="185"/>
    </location>
</feature>
<dbReference type="FunFam" id="3.20.20.80:FF:000017">
    <property type="entry name" value="Beta-galactosidase"/>
    <property type="match status" value="1"/>
</dbReference>
<gene>
    <name evidence="13" type="primary">glb1</name>
</gene>
<dbReference type="InterPro" id="IPR001944">
    <property type="entry name" value="Glycoside_Hdrlase_35"/>
</dbReference>
<dbReference type="InterPro" id="IPR008979">
    <property type="entry name" value="Galactose-bd-like_sf"/>
</dbReference>
<dbReference type="FunFam" id="2.60.120.260:FF:000021">
    <property type="entry name" value="Beta-galactosidase"/>
    <property type="match status" value="1"/>
</dbReference>
<dbReference type="InterPro" id="IPR048912">
    <property type="entry name" value="BetaGal1-like_ABD1"/>
</dbReference>
<protein>
    <recommendedName>
        <fullName evidence="7">Beta-galactosidase</fullName>
        <ecNumber evidence="7">3.2.1.23</ecNumber>
    </recommendedName>
</protein>
<evidence type="ECO:0000256" key="7">
    <source>
        <dbReference type="RuleBase" id="RU000675"/>
    </source>
</evidence>
<evidence type="ECO:0000256" key="5">
    <source>
        <dbReference type="ARBA" id="ARBA00023295"/>
    </source>
</evidence>
<dbReference type="Pfam" id="PF01301">
    <property type="entry name" value="Glyco_hydro_35"/>
    <property type="match status" value="1"/>
</dbReference>
<dbReference type="SUPFAM" id="SSF49785">
    <property type="entry name" value="Galactose-binding domain-like"/>
    <property type="match status" value="1"/>
</dbReference>
<dbReference type="Gene3D" id="3.20.20.80">
    <property type="entry name" value="Glycosidases"/>
    <property type="match status" value="1"/>
</dbReference>
<dbReference type="AlphaFoldDB" id="A0A8C2XPN7"/>
<feature type="chain" id="PRO_5034284043" description="Beta-galactosidase" evidence="9">
    <location>
        <begin position="25"/>
        <end position="635"/>
    </location>
</feature>
<evidence type="ECO:0000256" key="3">
    <source>
        <dbReference type="ARBA" id="ARBA00022801"/>
    </source>
</evidence>
<organism evidence="13 14">
    <name type="scientific">Cyclopterus lumpus</name>
    <name type="common">Lumpsucker</name>
    <dbReference type="NCBI Taxonomy" id="8103"/>
    <lineage>
        <taxon>Eukaryota</taxon>
        <taxon>Metazoa</taxon>
        <taxon>Chordata</taxon>
        <taxon>Craniata</taxon>
        <taxon>Vertebrata</taxon>
        <taxon>Euteleostomi</taxon>
        <taxon>Actinopterygii</taxon>
        <taxon>Neopterygii</taxon>
        <taxon>Teleostei</taxon>
        <taxon>Neoteleostei</taxon>
        <taxon>Acanthomorphata</taxon>
        <taxon>Eupercaria</taxon>
        <taxon>Perciformes</taxon>
        <taxon>Cottioidei</taxon>
        <taxon>Cottales</taxon>
        <taxon>Cyclopteridae</taxon>
        <taxon>Cyclopterus</taxon>
    </lineage>
</organism>
<dbReference type="GO" id="GO:0005975">
    <property type="term" value="P:carbohydrate metabolic process"/>
    <property type="evidence" value="ECO:0007669"/>
    <property type="project" value="InterPro"/>
</dbReference>
<feature type="domain" description="Glycoside hydrolase 35 catalytic" evidence="10">
    <location>
        <begin position="38"/>
        <end position="340"/>
    </location>
</feature>
<evidence type="ECO:0000259" key="12">
    <source>
        <dbReference type="Pfam" id="PF21467"/>
    </source>
</evidence>
<evidence type="ECO:0000313" key="13">
    <source>
        <dbReference type="Ensembl" id="ENSCLMP00005020590.1"/>
    </source>
</evidence>
<evidence type="ECO:0000256" key="6">
    <source>
        <dbReference type="PIRSR" id="PIRSR006336-1"/>
    </source>
</evidence>
<name>A0A8C2XPN7_CYCLU</name>
<dbReference type="Ensembl" id="ENSCLMT00005021635.1">
    <property type="protein sequence ID" value="ENSCLMP00005020590.1"/>
    <property type="gene ID" value="ENSCLMG00005007796.1"/>
</dbReference>